<feature type="compositionally biased region" description="Polar residues" evidence="1">
    <location>
        <begin position="52"/>
        <end position="64"/>
    </location>
</feature>
<evidence type="ECO:0000256" key="1">
    <source>
        <dbReference type="SAM" id="MobiDB-lite"/>
    </source>
</evidence>
<dbReference type="HOGENOM" id="CLU_2555890_0_0_5"/>
<sequence>MFWRLTLREISVIIAGVTNRKNRERDERMSLAWHIEALARQKKLPKLETMMTGANKSTGKQMSAEQMEAVTRSWMASRHRKK</sequence>
<reference evidence="2 3" key="1">
    <citation type="journal article" date="2012" name="J. Bacteriol.">
        <title>Genome sequence of Rhizobium grahamii CCGE502, a broad-host-range symbiont with low nodulation competitiveness in Phaseolus vulgaris.</title>
        <authorList>
            <person name="Althabegoiti M.J."/>
            <person name="Lozano L."/>
            <person name="Torres-Tejerizo G."/>
            <person name="Ormeno-Orrillo E."/>
            <person name="Rogel M.A."/>
            <person name="Gonzalez V."/>
            <person name="Martinez-Romero E."/>
        </authorList>
    </citation>
    <scope>NUCLEOTIDE SEQUENCE [LARGE SCALE GENOMIC DNA]</scope>
    <source>
        <strain evidence="2 3">CCGE 502</strain>
    </source>
</reference>
<comment type="caution">
    <text evidence="2">The sequence shown here is derived from an EMBL/GenBank/DDBJ whole genome shotgun (WGS) entry which is preliminary data.</text>
</comment>
<gene>
    <name evidence="2" type="ORF">RGCCGE502_22710</name>
</gene>
<proteinExistence type="predicted"/>
<feature type="region of interest" description="Disordered" evidence="1">
    <location>
        <begin position="46"/>
        <end position="82"/>
    </location>
</feature>
<organism evidence="2 3">
    <name type="scientific">Rhizobium grahamii CCGE 502</name>
    <dbReference type="NCBI Taxonomy" id="990285"/>
    <lineage>
        <taxon>Bacteria</taxon>
        <taxon>Pseudomonadati</taxon>
        <taxon>Pseudomonadota</taxon>
        <taxon>Alphaproteobacteria</taxon>
        <taxon>Hyphomicrobiales</taxon>
        <taxon>Rhizobiaceae</taxon>
        <taxon>Rhizobium/Agrobacterium group</taxon>
        <taxon>Rhizobium</taxon>
    </lineage>
</organism>
<dbReference type="STRING" id="990285.RGCCGE502_22710"/>
<evidence type="ECO:0000313" key="2">
    <source>
        <dbReference type="EMBL" id="EPE95710.1"/>
    </source>
</evidence>
<evidence type="ECO:0000313" key="3">
    <source>
        <dbReference type="Proteomes" id="UP000014411"/>
    </source>
</evidence>
<dbReference type="AlphaFoldDB" id="S3HBV8"/>
<keyword evidence="3" id="KW-1185">Reference proteome</keyword>
<protein>
    <submittedName>
        <fullName evidence="2">Uncharacterized protein</fullName>
    </submittedName>
</protein>
<accession>S3HBV8</accession>
<dbReference type="Proteomes" id="UP000014411">
    <property type="component" value="Unassembled WGS sequence"/>
</dbReference>
<dbReference type="EMBL" id="AEYE02000029">
    <property type="protein sequence ID" value="EPE95710.1"/>
    <property type="molecule type" value="Genomic_DNA"/>
</dbReference>
<name>S3HBV8_9HYPH</name>